<dbReference type="EMBL" id="BPQB01000145">
    <property type="protein sequence ID" value="GJF00307.1"/>
    <property type="molecule type" value="Genomic_DNA"/>
</dbReference>
<keyword evidence="2" id="KW-1185">Reference proteome</keyword>
<protein>
    <submittedName>
        <fullName evidence="1">Uncharacterized protein</fullName>
    </submittedName>
</protein>
<organism evidence="1 2">
    <name type="scientific">Phanerochaete sordida</name>
    <dbReference type="NCBI Taxonomy" id="48140"/>
    <lineage>
        <taxon>Eukaryota</taxon>
        <taxon>Fungi</taxon>
        <taxon>Dikarya</taxon>
        <taxon>Basidiomycota</taxon>
        <taxon>Agaricomycotina</taxon>
        <taxon>Agaricomycetes</taxon>
        <taxon>Polyporales</taxon>
        <taxon>Phanerochaetaceae</taxon>
        <taxon>Phanerochaete</taxon>
    </lineage>
</organism>
<accession>A0A9P3GSW7</accession>
<comment type="caution">
    <text evidence="1">The sequence shown here is derived from an EMBL/GenBank/DDBJ whole genome shotgun (WGS) entry which is preliminary data.</text>
</comment>
<name>A0A9P3GSW7_9APHY</name>
<proteinExistence type="predicted"/>
<dbReference type="AlphaFoldDB" id="A0A9P3GSW7"/>
<evidence type="ECO:0000313" key="1">
    <source>
        <dbReference type="EMBL" id="GJF00307.1"/>
    </source>
</evidence>
<sequence>MAQSEEGWKAADVLREESNPKTRLGVFYIARAARVPPASNALPGPAQLATTLSVPTPFSRLCPSPAKQPQSVYFAAAATAYKSKVLASRCHSPRLRTLRDMSALEEVISAKQTNRKPLEQQCRRRGRVYRVSAVLSQGARRPVRQTACYRHHRSPSTLAMDGPVTAILEKRVLGAALQTQVRHGASTWLAKEHVALPGGRFRSASPGVGIIDTMHLFPRNPPAPSRFRLRELPFAEHTRTLELSSTSVRHQGPDHISKWCAPSCAAR</sequence>
<gene>
    <name evidence="1" type="ORF">PsYK624_165920</name>
</gene>
<dbReference type="Proteomes" id="UP000703269">
    <property type="component" value="Unassembled WGS sequence"/>
</dbReference>
<reference evidence="1 2" key="1">
    <citation type="submission" date="2021-08" db="EMBL/GenBank/DDBJ databases">
        <title>Draft Genome Sequence of Phanerochaete sordida strain YK-624.</title>
        <authorList>
            <person name="Mori T."/>
            <person name="Dohra H."/>
            <person name="Suzuki T."/>
            <person name="Kawagishi H."/>
            <person name="Hirai H."/>
        </authorList>
    </citation>
    <scope>NUCLEOTIDE SEQUENCE [LARGE SCALE GENOMIC DNA]</scope>
    <source>
        <strain evidence="1 2">YK-624</strain>
    </source>
</reference>
<evidence type="ECO:0000313" key="2">
    <source>
        <dbReference type="Proteomes" id="UP000703269"/>
    </source>
</evidence>